<evidence type="ECO:0000313" key="2">
    <source>
        <dbReference type="EMBL" id="AAM32217.1"/>
    </source>
</evidence>
<dbReference type="EMBL" id="AE008384">
    <property type="protein sequence ID" value="AAM32217.1"/>
    <property type="molecule type" value="Genomic_DNA"/>
</dbReference>
<evidence type="ECO:0000256" key="1">
    <source>
        <dbReference type="SAM" id="Phobius"/>
    </source>
</evidence>
<gene>
    <name evidence="2" type="ordered locus">MM_2521</name>
</gene>
<dbReference type="HOGENOM" id="CLU_2476045_0_0_2"/>
<evidence type="ECO:0000313" key="3">
    <source>
        <dbReference type="Proteomes" id="UP000000595"/>
    </source>
</evidence>
<keyword evidence="1" id="KW-0812">Transmembrane</keyword>
<proteinExistence type="predicted"/>
<organism evidence="2 3">
    <name type="scientific">Methanosarcina mazei (strain ATCC BAA-159 / DSM 3647 / Goe1 / Go1 / JCM 11833 / OCM 88)</name>
    <name type="common">Methanosarcina frisia</name>
    <dbReference type="NCBI Taxonomy" id="192952"/>
    <lineage>
        <taxon>Archaea</taxon>
        <taxon>Methanobacteriati</taxon>
        <taxon>Methanobacteriota</taxon>
        <taxon>Stenosarchaea group</taxon>
        <taxon>Methanomicrobia</taxon>
        <taxon>Methanosarcinales</taxon>
        <taxon>Methanosarcinaceae</taxon>
        <taxon>Methanosarcina</taxon>
    </lineage>
</organism>
<dbReference type="KEGG" id="mma:MM_2521"/>
<reference evidence="2 3" key="1">
    <citation type="journal article" date="2002" name="J. Mol. Microbiol. Biotechnol.">
        <title>The genome of Methanosarcina mazei: evidence for lateral gene transfer between Bacteria and Archaea.</title>
        <authorList>
            <person name="Deppenmeier U."/>
            <person name="Johann A."/>
            <person name="Hartsch T."/>
            <person name="Merkl R."/>
            <person name="Schmitz R.A."/>
            <person name="Martinez-Arias R."/>
            <person name="Henne A."/>
            <person name="Wiezer A."/>
            <person name="Baumer S."/>
            <person name="Jacobi C."/>
            <person name="Bruggemann H."/>
            <person name="Lienard T."/>
            <person name="Christmann A."/>
            <person name="Bomeke M."/>
            <person name="Steckel S."/>
            <person name="Bhattacharyya A."/>
            <person name="Lykidis A."/>
            <person name="Overbeek R."/>
            <person name="Klenk H.P."/>
            <person name="Gunsalus R.P."/>
            <person name="Fritz H.J."/>
            <person name="Gottschalk G."/>
        </authorList>
    </citation>
    <scope>NUCLEOTIDE SEQUENCE [LARGE SCALE GENOMIC DNA]</scope>
    <source>
        <strain evidence="3">ATCC BAA-159 / DSM 3647 / Goe1 / Go1 / JCM 11833 / OCM 88</strain>
    </source>
</reference>
<accession>Q8PU35</accession>
<keyword evidence="1" id="KW-1133">Transmembrane helix</keyword>
<feature type="transmembrane region" description="Helical" evidence="1">
    <location>
        <begin position="50"/>
        <end position="74"/>
    </location>
</feature>
<protein>
    <submittedName>
        <fullName evidence="2">Uncharacterized protein</fullName>
    </submittedName>
</protein>
<dbReference type="AlphaFoldDB" id="Q8PU35"/>
<name>Q8PU35_METMA</name>
<dbReference type="Proteomes" id="UP000000595">
    <property type="component" value="Chromosome"/>
</dbReference>
<sequence length="87" mass="10212">MQVSFPIKDKTQNIKIIRLYSPDWASSKKRALNIYFSHQRNILSCLFCPVYSVLFILSCLFCPVYSVLFILSCFPKMNLYTKLSVNY</sequence>
<keyword evidence="1" id="KW-0472">Membrane</keyword>